<gene>
    <name evidence="1" type="ORF">F4821DRAFT_151945</name>
</gene>
<dbReference type="EMBL" id="MU394327">
    <property type="protein sequence ID" value="KAI6085244.1"/>
    <property type="molecule type" value="Genomic_DNA"/>
</dbReference>
<evidence type="ECO:0000313" key="1">
    <source>
        <dbReference type="EMBL" id="KAI6085244.1"/>
    </source>
</evidence>
<accession>A0ACC0CXW5</accession>
<evidence type="ECO:0000313" key="2">
    <source>
        <dbReference type="Proteomes" id="UP001497680"/>
    </source>
</evidence>
<protein>
    <submittedName>
        <fullName evidence="1">Uncharacterized protein</fullName>
    </submittedName>
</protein>
<dbReference type="Proteomes" id="UP001497680">
    <property type="component" value="Unassembled WGS sequence"/>
</dbReference>
<name>A0ACC0CXW5_9PEZI</name>
<proteinExistence type="predicted"/>
<keyword evidence="2" id="KW-1185">Reference proteome</keyword>
<sequence length="310" mass="32938">MSLRHIAIPSWPAAAPPRLPTYALATRVQTALQQAQLAWKANPNGAPPPPYLISFTPAPTYTLGRRQTEPLSGAELTRLRAPLWVSSAESRSQPAAEYAFAPAVLHAPRGGLATYHGPGQVVLWPVIDLRSPLLHAHLGVRAYTCALEQTTMAALRRLFGIAGFTTSNPGVWVRGSADSVEKGEEERKISALGVHLRRHIAGLGVAVNLGMPVAGPEDTNPWARIVACGLHDRGVTSVAAHLGLSAAPSAQDVAAVWAEEFAARIGVRGGDGSSDAPAVENDDWKSWETRLELDGPDDGYVEGQALQTQT</sequence>
<comment type="caution">
    <text evidence="1">The sequence shown here is derived from an EMBL/GenBank/DDBJ whole genome shotgun (WGS) entry which is preliminary data.</text>
</comment>
<organism evidence="1 2">
    <name type="scientific">Hypoxylon rubiginosum</name>
    <dbReference type="NCBI Taxonomy" id="110542"/>
    <lineage>
        <taxon>Eukaryota</taxon>
        <taxon>Fungi</taxon>
        <taxon>Dikarya</taxon>
        <taxon>Ascomycota</taxon>
        <taxon>Pezizomycotina</taxon>
        <taxon>Sordariomycetes</taxon>
        <taxon>Xylariomycetidae</taxon>
        <taxon>Xylariales</taxon>
        <taxon>Hypoxylaceae</taxon>
        <taxon>Hypoxylon</taxon>
    </lineage>
</organism>
<reference evidence="1 2" key="1">
    <citation type="journal article" date="2022" name="New Phytol.">
        <title>Ecological generalism drives hyperdiversity of secondary metabolite gene clusters in xylarialean endophytes.</title>
        <authorList>
            <person name="Franco M.E.E."/>
            <person name="Wisecaver J.H."/>
            <person name="Arnold A.E."/>
            <person name="Ju Y.M."/>
            <person name="Slot J.C."/>
            <person name="Ahrendt S."/>
            <person name="Moore L.P."/>
            <person name="Eastman K.E."/>
            <person name="Scott K."/>
            <person name="Konkel Z."/>
            <person name="Mondo S.J."/>
            <person name="Kuo A."/>
            <person name="Hayes R.D."/>
            <person name="Haridas S."/>
            <person name="Andreopoulos B."/>
            <person name="Riley R."/>
            <person name="LaButti K."/>
            <person name="Pangilinan J."/>
            <person name="Lipzen A."/>
            <person name="Amirebrahimi M."/>
            <person name="Yan J."/>
            <person name="Adam C."/>
            <person name="Keymanesh K."/>
            <person name="Ng V."/>
            <person name="Louie K."/>
            <person name="Northen T."/>
            <person name="Drula E."/>
            <person name="Henrissat B."/>
            <person name="Hsieh H.M."/>
            <person name="Youens-Clark K."/>
            <person name="Lutzoni F."/>
            <person name="Miadlikowska J."/>
            <person name="Eastwood D.C."/>
            <person name="Hamelin R.C."/>
            <person name="Grigoriev I.V."/>
            <person name="U'Ren J.M."/>
        </authorList>
    </citation>
    <scope>NUCLEOTIDE SEQUENCE [LARGE SCALE GENOMIC DNA]</scope>
    <source>
        <strain evidence="1 2">ER1909</strain>
    </source>
</reference>